<dbReference type="GO" id="GO:0031510">
    <property type="term" value="C:SUMO activating enzyme complex"/>
    <property type="evidence" value="ECO:0007669"/>
    <property type="project" value="TreeGrafter"/>
</dbReference>
<reference evidence="4 5" key="1">
    <citation type="journal article" date="2023" name="Elife">
        <title>Identification of key yeast species and microbe-microbe interactions impacting larval growth of Drosophila in the wild.</title>
        <authorList>
            <person name="Mure A."/>
            <person name="Sugiura Y."/>
            <person name="Maeda R."/>
            <person name="Honda K."/>
            <person name="Sakurai N."/>
            <person name="Takahashi Y."/>
            <person name="Watada M."/>
            <person name="Katoh T."/>
            <person name="Gotoh A."/>
            <person name="Gotoh Y."/>
            <person name="Taniguchi I."/>
            <person name="Nakamura K."/>
            <person name="Hayashi T."/>
            <person name="Katayama T."/>
            <person name="Uemura T."/>
            <person name="Hattori Y."/>
        </authorList>
    </citation>
    <scope>NUCLEOTIDE SEQUENCE [LARGE SCALE GENOMIC DNA]</scope>
    <source>
        <strain evidence="4 5">PK-24</strain>
    </source>
</reference>
<name>A0AAV5RAX4_PICKL</name>
<proteinExistence type="predicted"/>
<accession>A0AAV5RAX4</accession>
<evidence type="ECO:0000256" key="2">
    <source>
        <dbReference type="ARBA" id="ARBA00022490"/>
    </source>
</evidence>
<dbReference type="AlphaFoldDB" id="A0AAV5RAX4"/>
<protein>
    <submittedName>
        <fullName evidence="4">E1 ubiquitin-activating protein</fullName>
    </submittedName>
</protein>
<evidence type="ECO:0000313" key="4">
    <source>
        <dbReference type="EMBL" id="GMM48368.1"/>
    </source>
</evidence>
<dbReference type="PANTHER" id="PTHR10953">
    <property type="entry name" value="UBIQUITIN-ACTIVATING ENZYME E1"/>
    <property type="match status" value="1"/>
</dbReference>
<dbReference type="InterPro" id="IPR045886">
    <property type="entry name" value="ThiF/MoeB/HesA"/>
</dbReference>
<dbReference type="GO" id="GO:0005737">
    <property type="term" value="C:cytoplasm"/>
    <property type="evidence" value="ECO:0007669"/>
    <property type="project" value="UniProtKB-SubCell"/>
</dbReference>
<dbReference type="InterPro" id="IPR035985">
    <property type="entry name" value="Ubiquitin-activating_enz"/>
</dbReference>
<feature type="domain" description="THIF-type NAD/FAD binding fold" evidence="3">
    <location>
        <begin position="14"/>
        <end position="346"/>
    </location>
</feature>
<dbReference type="Pfam" id="PF00899">
    <property type="entry name" value="ThiF"/>
    <property type="match status" value="1"/>
</dbReference>
<sequence length="353" mass="40936">MSDNSLTADEISLYDRQIRLWGMAAQKSLRNSNILVINMSGVGVEIIKNLTLGGIGKLTIIDNNKLKEQDLNCNFFVEKDQIGEFKVNASKLKIQDMNPRVKIEIDNRNWEDLEIEEFKKFQIIISTGLNSRQISKIDGISRELNIPMITCCVHGINGFIFNDLIKNLSWIKVEFNENREIGEFNLVSNIVKIDEIMENDNKFHKLLIENKFRKWDELNGKFLNLQFPSDKKKKKKINILLIMILSLLDMNEEFYGKDIEDVVIDLEEFKLHISENLNKFELPQSLIEFENEKFDKYLKIFIRNAYCEYQPSNSIIGGVVAQDVINTIVQKELAINNVSILDGFNSEMPIYIL</sequence>
<dbReference type="SUPFAM" id="SSF69572">
    <property type="entry name" value="Activating enzymes of the ubiquitin-like proteins"/>
    <property type="match status" value="1"/>
</dbReference>
<dbReference type="EMBL" id="BTGB01000009">
    <property type="protein sequence ID" value="GMM48368.1"/>
    <property type="molecule type" value="Genomic_DNA"/>
</dbReference>
<dbReference type="InterPro" id="IPR000594">
    <property type="entry name" value="ThiF_NAD_FAD-bd"/>
</dbReference>
<evidence type="ECO:0000259" key="3">
    <source>
        <dbReference type="Pfam" id="PF00899"/>
    </source>
</evidence>
<dbReference type="PANTHER" id="PTHR10953:SF162">
    <property type="entry name" value="SUMO-ACTIVATING ENZYME SUBUNIT 1"/>
    <property type="match status" value="1"/>
</dbReference>
<dbReference type="GO" id="GO:0019948">
    <property type="term" value="F:SUMO activating enzyme activity"/>
    <property type="evidence" value="ECO:0007669"/>
    <property type="project" value="TreeGrafter"/>
</dbReference>
<gene>
    <name evidence="4" type="ORF">DAPK24_049660</name>
</gene>
<evidence type="ECO:0000313" key="5">
    <source>
        <dbReference type="Proteomes" id="UP001378960"/>
    </source>
</evidence>
<comment type="caution">
    <text evidence="4">The sequence shown here is derived from an EMBL/GenBank/DDBJ whole genome shotgun (WGS) entry which is preliminary data.</text>
</comment>
<dbReference type="Proteomes" id="UP001378960">
    <property type="component" value="Unassembled WGS sequence"/>
</dbReference>
<organism evidence="4 5">
    <name type="scientific">Pichia kluyveri</name>
    <name type="common">Yeast</name>
    <dbReference type="NCBI Taxonomy" id="36015"/>
    <lineage>
        <taxon>Eukaryota</taxon>
        <taxon>Fungi</taxon>
        <taxon>Dikarya</taxon>
        <taxon>Ascomycota</taxon>
        <taxon>Saccharomycotina</taxon>
        <taxon>Pichiomycetes</taxon>
        <taxon>Pichiales</taxon>
        <taxon>Pichiaceae</taxon>
        <taxon>Pichia</taxon>
    </lineage>
</organism>
<comment type="subcellular location">
    <subcellularLocation>
        <location evidence="1">Cytoplasm</location>
    </subcellularLocation>
</comment>
<keyword evidence="2" id="KW-0963">Cytoplasm</keyword>
<dbReference type="Gene3D" id="3.40.50.720">
    <property type="entry name" value="NAD(P)-binding Rossmann-like Domain"/>
    <property type="match status" value="1"/>
</dbReference>
<dbReference type="GO" id="GO:0016925">
    <property type="term" value="P:protein sumoylation"/>
    <property type="evidence" value="ECO:0007669"/>
    <property type="project" value="TreeGrafter"/>
</dbReference>
<keyword evidence="5" id="KW-1185">Reference proteome</keyword>
<evidence type="ECO:0000256" key="1">
    <source>
        <dbReference type="ARBA" id="ARBA00004496"/>
    </source>
</evidence>